<reference evidence="6 7" key="1">
    <citation type="journal article" date="2023" name="J. Hered.">
        <title>Chromosome-level genome of the wood stork (Mycteria americana) provides insight into avian chromosome evolution.</title>
        <authorList>
            <person name="Flamio R. Jr."/>
            <person name="Ramstad K.M."/>
        </authorList>
    </citation>
    <scope>NUCLEOTIDE SEQUENCE [LARGE SCALE GENOMIC DNA]</scope>
    <source>
        <strain evidence="6">JAX WOST 10</strain>
    </source>
</reference>
<dbReference type="PANTHER" id="PTHR24164:SF4">
    <property type="entry name" value="RELA-ASSOCIATED INHIBITOR"/>
    <property type="match status" value="1"/>
</dbReference>
<dbReference type="InterPro" id="IPR036770">
    <property type="entry name" value="Ankyrin_rpt-contain_sf"/>
</dbReference>
<dbReference type="SMART" id="SM00248">
    <property type="entry name" value="ANK"/>
    <property type="match status" value="2"/>
</dbReference>
<dbReference type="GO" id="GO:0045597">
    <property type="term" value="P:positive regulation of cell differentiation"/>
    <property type="evidence" value="ECO:0007669"/>
    <property type="project" value="TreeGrafter"/>
</dbReference>
<feature type="region of interest" description="Disordered" evidence="4">
    <location>
        <begin position="310"/>
        <end position="412"/>
    </location>
</feature>
<comment type="caution">
    <text evidence="6">The sequence shown here is derived from an EMBL/GenBank/DDBJ whole genome shotgun (WGS) entry which is preliminary data.</text>
</comment>
<name>A0AAN7RJB8_MYCAM</name>
<proteinExistence type="predicted"/>
<evidence type="ECO:0000256" key="2">
    <source>
        <dbReference type="PROSITE-ProRule" id="PRU00023"/>
    </source>
</evidence>
<dbReference type="SUPFAM" id="SSF48403">
    <property type="entry name" value="Ankyrin repeat"/>
    <property type="match status" value="2"/>
</dbReference>
<feature type="compositionally biased region" description="Basic and acidic residues" evidence="4">
    <location>
        <begin position="547"/>
        <end position="556"/>
    </location>
</feature>
<dbReference type="Proteomes" id="UP001333110">
    <property type="component" value="Unassembled WGS sequence"/>
</dbReference>
<dbReference type="GO" id="GO:0006357">
    <property type="term" value="P:regulation of transcription by RNA polymerase II"/>
    <property type="evidence" value="ECO:0007669"/>
    <property type="project" value="TreeGrafter"/>
</dbReference>
<dbReference type="PRINTS" id="PR00452">
    <property type="entry name" value="SH3DOMAIN"/>
</dbReference>
<dbReference type="SMART" id="SM00326">
    <property type="entry name" value="SH3"/>
    <property type="match status" value="1"/>
</dbReference>
<accession>A0AAN7RJB8</accession>
<evidence type="ECO:0000313" key="6">
    <source>
        <dbReference type="EMBL" id="KAK4806327.1"/>
    </source>
</evidence>
<feature type="region of interest" description="Disordered" evidence="4">
    <location>
        <begin position="195"/>
        <end position="298"/>
    </location>
</feature>
<keyword evidence="2" id="KW-0040">ANK repeat</keyword>
<evidence type="ECO:0000256" key="3">
    <source>
        <dbReference type="PROSITE-ProRule" id="PRU00192"/>
    </source>
</evidence>
<feature type="compositionally biased region" description="Pro residues" evidence="4">
    <location>
        <begin position="160"/>
        <end position="171"/>
    </location>
</feature>
<evidence type="ECO:0000256" key="1">
    <source>
        <dbReference type="ARBA" id="ARBA00022443"/>
    </source>
</evidence>
<dbReference type="InterPro" id="IPR036028">
    <property type="entry name" value="SH3-like_dom_sf"/>
</dbReference>
<dbReference type="InterPro" id="IPR001452">
    <property type="entry name" value="SH3_domain"/>
</dbReference>
<sequence>MASERLRSAQDLLDLTFQSLAMQHMDLKQVELDTAVAKVDELSRQLESLWTDGPGPPKEPYSPSRTRSPLGRRSLAPESPELSGDPLGRPGSPRTPHYLPGEDRAPSPRPKVLAVPYEGLALPSPGGRAPSPRPHRPYEFLGLGGSPRPGEGPVFFPERAPSPRPPAPPPYEVHGLYPSVSSPAVTFRAQGKATVAGGHAPVPVSPRPCVPPPDDLVIKRRPQKSWNESDLDVAYEKKPPSSGGYDRSGRPVPPETVQPEGEPELERLLQGAEAEGLERPLSPTRLQPLLPPEAQRVPEFEEVARVLAEMPRPLKRRGSMEQSPGPALPPTRTRQYQQLITRLLHRPPRRDEPPAPGDAGASPDLPPPAPVAPETRPPHQSPPPQSSSSPAPIPERRSALRDPSSPRRRPGARVRLNPLVLLLDAALTGELDVVQQAVAEVGPGKGDRGHPCPQLNDPSQPNDEGITALHNAICGANYGIVDFLIASGANVNSPDSHGWWDRDGHPPTGGRGDGDPTATAGLSPLGDPRHPLAALGDWGWGGTGDPDPPKTEDRGRARGFPHPYDAGGGPKGAHPLPPVSPHAPQNPPHPDGARTPLHCAASCNDTGVCVALVRHGAAIFATTTSDGSLAVEKCDPYREGYADCYNYLTGTGARGALGALGVYGYGEGYGYSEGYWGGVGTGRRDMGTGRGILGWYGYWEGDTGVVWGADAPIPAEVEQSMGVLNSGVVYALWDYSAEFGDELSFREGEPVTVLRRQPQEELDWWWGSLYGHEGYVPRNYFGVSGGVP</sequence>
<dbReference type="PROSITE" id="PS50088">
    <property type="entry name" value="ANK_REPEAT"/>
    <property type="match status" value="1"/>
</dbReference>
<feature type="region of interest" description="Disordered" evidence="4">
    <location>
        <begin position="497"/>
        <end position="593"/>
    </location>
</feature>
<keyword evidence="7" id="KW-1185">Reference proteome</keyword>
<dbReference type="PANTHER" id="PTHR24164">
    <property type="entry name" value="RELA-ASSOCIATED INHIBITOR"/>
    <property type="match status" value="1"/>
</dbReference>
<feature type="compositionally biased region" description="Pro residues" evidence="4">
    <location>
        <begin position="575"/>
        <end position="590"/>
    </location>
</feature>
<protein>
    <recommendedName>
        <fullName evidence="5">SH3 domain-containing protein</fullName>
    </recommendedName>
</protein>
<feature type="repeat" description="ANK" evidence="2">
    <location>
        <begin position="464"/>
        <end position="496"/>
    </location>
</feature>
<evidence type="ECO:0000256" key="4">
    <source>
        <dbReference type="SAM" id="MobiDB-lite"/>
    </source>
</evidence>
<evidence type="ECO:0000313" key="7">
    <source>
        <dbReference type="Proteomes" id="UP001333110"/>
    </source>
</evidence>
<dbReference type="Pfam" id="PF14604">
    <property type="entry name" value="SH3_9"/>
    <property type="match status" value="1"/>
</dbReference>
<dbReference type="InterPro" id="IPR002110">
    <property type="entry name" value="Ankyrin_rpt"/>
</dbReference>
<dbReference type="EMBL" id="JAUNZN010000043">
    <property type="protein sequence ID" value="KAK4806327.1"/>
    <property type="molecule type" value="Genomic_DNA"/>
</dbReference>
<dbReference type="PROSITE" id="PS50297">
    <property type="entry name" value="ANK_REP_REGION"/>
    <property type="match status" value="1"/>
</dbReference>
<dbReference type="Pfam" id="PF00023">
    <property type="entry name" value="Ank"/>
    <property type="match status" value="2"/>
</dbReference>
<dbReference type="AlphaFoldDB" id="A0AAN7RJB8"/>
<evidence type="ECO:0000259" key="5">
    <source>
        <dbReference type="PROSITE" id="PS50002"/>
    </source>
</evidence>
<feature type="region of interest" description="Disordered" evidence="4">
    <location>
        <begin position="47"/>
        <end position="174"/>
    </location>
</feature>
<dbReference type="SUPFAM" id="SSF50044">
    <property type="entry name" value="SH3-domain"/>
    <property type="match status" value="1"/>
</dbReference>
<dbReference type="Gene3D" id="1.25.40.20">
    <property type="entry name" value="Ankyrin repeat-containing domain"/>
    <property type="match status" value="3"/>
</dbReference>
<organism evidence="6 7">
    <name type="scientific">Mycteria americana</name>
    <name type="common">Wood stork</name>
    <dbReference type="NCBI Taxonomy" id="33587"/>
    <lineage>
        <taxon>Eukaryota</taxon>
        <taxon>Metazoa</taxon>
        <taxon>Chordata</taxon>
        <taxon>Craniata</taxon>
        <taxon>Vertebrata</taxon>
        <taxon>Euteleostomi</taxon>
        <taxon>Archelosauria</taxon>
        <taxon>Archosauria</taxon>
        <taxon>Dinosauria</taxon>
        <taxon>Saurischia</taxon>
        <taxon>Theropoda</taxon>
        <taxon>Coelurosauria</taxon>
        <taxon>Aves</taxon>
        <taxon>Neognathae</taxon>
        <taxon>Neoaves</taxon>
        <taxon>Aequornithes</taxon>
        <taxon>Ciconiiformes</taxon>
        <taxon>Ciconiidae</taxon>
        <taxon>Mycteria</taxon>
    </lineage>
</organism>
<dbReference type="PROSITE" id="PS50002">
    <property type="entry name" value="SH3"/>
    <property type="match status" value="1"/>
</dbReference>
<feature type="domain" description="SH3" evidence="5">
    <location>
        <begin position="724"/>
        <end position="786"/>
    </location>
</feature>
<gene>
    <name evidence="6" type="ORF">QYF61_008513</name>
</gene>
<keyword evidence="1 3" id="KW-0728">SH3 domain</keyword>
<dbReference type="InterPro" id="IPR028320">
    <property type="entry name" value="iASPP"/>
</dbReference>
<feature type="compositionally biased region" description="Pro residues" evidence="4">
    <location>
        <begin position="203"/>
        <end position="214"/>
    </location>
</feature>